<evidence type="ECO:0000259" key="1">
    <source>
        <dbReference type="Pfam" id="PF20078"/>
    </source>
</evidence>
<gene>
    <name evidence="2" type="ORF">L0664_12295</name>
</gene>
<dbReference type="RefSeq" id="WP_235226145.1">
    <property type="nucleotide sequence ID" value="NZ_JAKGAQ010000002.1"/>
</dbReference>
<organism evidence="2 3">
    <name type="scientific">Octadecabacter dasysiphoniae</name>
    <dbReference type="NCBI Taxonomy" id="2909341"/>
    <lineage>
        <taxon>Bacteria</taxon>
        <taxon>Pseudomonadati</taxon>
        <taxon>Pseudomonadota</taxon>
        <taxon>Alphaproteobacteria</taxon>
        <taxon>Rhodobacterales</taxon>
        <taxon>Roseobacteraceae</taxon>
        <taxon>Octadecabacter</taxon>
    </lineage>
</organism>
<evidence type="ECO:0000313" key="2">
    <source>
        <dbReference type="EMBL" id="MCF2871851.1"/>
    </source>
</evidence>
<dbReference type="Proteomes" id="UP001200557">
    <property type="component" value="Unassembled WGS sequence"/>
</dbReference>
<protein>
    <submittedName>
        <fullName evidence="2">DUF6473 family protein</fullName>
    </submittedName>
</protein>
<accession>A0ABS9CX45</accession>
<reference evidence="2 3" key="1">
    <citation type="submission" date="2022-01" db="EMBL/GenBank/DDBJ databases">
        <title>Octadecabacter sp. nov., isolated from a marine alga.</title>
        <authorList>
            <person name="Jin M.S."/>
            <person name="Kim H.M."/>
            <person name="Han D.M."/>
            <person name="Jung J.J."/>
            <person name="Jeon C.O."/>
        </authorList>
    </citation>
    <scope>NUCLEOTIDE SEQUENCE [LARGE SCALE GENOMIC DNA]</scope>
    <source>
        <strain evidence="2 3">G9-8</strain>
    </source>
</reference>
<dbReference type="EMBL" id="JAKGAQ010000002">
    <property type="protein sequence ID" value="MCF2871851.1"/>
    <property type="molecule type" value="Genomic_DNA"/>
</dbReference>
<feature type="domain" description="DUF6473" evidence="1">
    <location>
        <begin position="1"/>
        <end position="265"/>
    </location>
</feature>
<dbReference type="InterPro" id="IPR045524">
    <property type="entry name" value="DUF6473"/>
</dbReference>
<keyword evidence="3" id="KW-1185">Reference proteome</keyword>
<proteinExistence type="predicted"/>
<name>A0ABS9CX45_9RHOB</name>
<sequence length="268" mass="29322">MKTEIRPRGALRLTPCNYGTSRVSFRGPMRPINGRYIAVLGGSETFGKYIAQPFPDLIETAIGEVCVNLGCQSGGPDVFLQDAAIQSLCHDAAATVIQIVGAVNQSNTFYKVHPRRNDRFIAPSEKLKALYPEIDFSEIAFTGHLIARLRAVDEDRFALVRDQLEQTWVRRMKALIGQANGPVVLLWLAPSAPRKVAQGGEPAFVTRGMLNQLRPYVADIVEVIAEPGCTDGMLFAPLEELTAREAMGPDAHIAAAKALRTPLRRGLD</sequence>
<evidence type="ECO:0000313" key="3">
    <source>
        <dbReference type="Proteomes" id="UP001200557"/>
    </source>
</evidence>
<dbReference type="Pfam" id="PF20078">
    <property type="entry name" value="DUF6473"/>
    <property type="match status" value="1"/>
</dbReference>
<comment type="caution">
    <text evidence="2">The sequence shown here is derived from an EMBL/GenBank/DDBJ whole genome shotgun (WGS) entry which is preliminary data.</text>
</comment>